<dbReference type="Pfam" id="PF01541">
    <property type="entry name" value="GIY-YIG"/>
    <property type="match status" value="1"/>
</dbReference>
<dbReference type="SUPFAM" id="SSF47781">
    <property type="entry name" value="RuvA domain 2-like"/>
    <property type="match status" value="1"/>
</dbReference>
<evidence type="ECO:0000256" key="8">
    <source>
        <dbReference type="SAM" id="MobiDB-lite"/>
    </source>
</evidence>
<dbReference type="NCBIfam" id="NF001824">
    <property type="entry name" value="PRK00558.1-5"/>
    <property type="match status" value="1"/>
</dbReference>
<keyword evidence="1 7" id="KW-0963">Cytoplasm</keyword>
<dbReference type="PANTHER" id="PTHR30562">
    <property type="entry name" value="UVRC/OXIDOREDUCTASE"/>
    <property type="match status" value="1"/>
</dbReference>
<evidence type="ECO:0000256" key="2">
    <source>
        <dbReference type="ARBA" id="ARBA00022763"/>
    </source>
</evidence>
<evidence type="ECO:0000313" key="13">
    <source>
        <dbReference type="Proteomes" id="UP001161390"/>
    </source>
</evidence>
<dbReference type="InterPro" id="IPR001162">
    <property type="entry name" value="UvrC_RNase_H_dom"/>
</dbReference>
<feature type="domain" description="GIY-YIG" evidence="10">
    <location>
        <begin position="31"/>
        <end position="109"/>
    </location>
</feature>
<dbReference type="InterPro" id="IPR010994">
    <property type="entry name" value="RuvA_2-like"/>
</dbReference>
<evidence type="ECO:0000256" key="6">
    <source>
        <dbReference type="ARBA" id="ARBA00023236"/>
    </source>
</evidence>
<dbReference type="NCBIfam" id="TIGR00194">
    <property type="entry name" value="uvrC"/>
    <property type="match status" value="1"/>
</dbReference>
<keyword evidence="3 7" id="KW-0228">DNA excision</keyword>
<dbReference type="InterPro" id="IPR047296">
    <property type="entry name" value="GIY-YIG_UvrC_Cho"/>
</dbReference>
<keyword evidence="4 7" id="KW-0267">Excision nuclease</keyword>
<dbReference type="InterPro" id="IPR035901">
    <property type="entry name" value="GIY-YIG_endonuc_sf"/>
</dbReference>
<reference evidence="12" key="1">
    <citation type="journal article" date="2014" name="Int. J. Syst. Evol. Microbiol.">
        <title>Complete genome of a new Firmicutes species belonging to the dominant human colonic microbiota ('Ruminococcus bicirculans') reveals two chromosomes and a selective capacity to utilize plant glucans.</title>
        <authorList>
            <consortium name="NISC Comparative Sequencing Program"/>
            <person name="Wegmann U."/>
            <person name="Louis P."/>
            <person name="Goesmann A."/>
            <person name="Henrissat B."/>
            <person name="Duncan S.H."/>
            <person name="Flint H.J."/>
        </authorList>
    </citation>
    <scope>NUCLEOTIDE SEQUENCE</scope>
    <source>
        <strain evidence="12">NBRC 108216</strain>
    </source>
</reference>
<dbReference type="SUPFAM" id="SSF82771">
    <property type="entry name" value="GIY-YIG endonuclease"/>
    <property type="match status" value="1"/>
</dbReference>
<dbReference type="InterPro" id="IPR001943">
    <property type="entry name" value="UVR_dom"/>
</dbReference>
<dbReference type="RefSeq" id="WP_284370456.1">
    <property type="nucleotide sequence ID" value="NZ_BSNJ01000002.1"/>
</dbReference>
<dbReference type="Gene3D" id="3.30.420.340">
    <property type="entry name" value="UvrC, RNAse H endonuclease domain"/>
    <property type="match status" value="1"/>
</dbReference>
<organism evidence="12 13">
    <name type="scientific">Algimonas porphyrae</name>
    <dbReference type="NCBI Taxonomy" id="1128113"/>
    <lineage>
        <taxon>Bacteria</taxon>
        <taxon>Pseudomonadati</taxon>
        <taxon>Pseudomonadota</taxon>
        <taxon>Alphaproteobacteria</taxon>
        <taxon>Maricaulales</taxon>
        <taxon>Robiginitomaculaceae</taxon>
        <taxon>Algimonas</taxon>
    </lineage>
</organism>
<dbReference type="InterPro" id="IPR000305">
    <property type="entry name" value="GIY-YIG_endonuc"/>
</dbReference>
<dbReference type="SMART" id="SM00465">
    <property type="entry name" value="GIYc"/>
    <property type="match status" value="1"/>
</dbReference>
<dbReference type="InterPro" id="IPR038476">
    <property type="entry name" value="UvrC_RNase_H_dom_sf"/>
</dbReference>
<evidence type="ECO:0000256" key="7">
    <source>
        <dbReference type="HAMAP-Rule" id="MF_00203"/>
    </source>
</evidence>
<sequence length="624" mass="70658">MKPPESNAKPERRSAKTGPDRIKQYVKRLPNKPGVYRMTDEHGTVLYVGKAKDLKKRVTAYTKYDRHPTRLRRMIRATTNMEFVVTVSEVEALLLEAQLIKKLKPRYNILLRDDKSFPYILVRKDHPAAQVVKHRGAKRIKGDYYGPFASAHAVNRTLDTLQRAFRLRNCSDNIYESRTRPCLQYQIKRCSAPCTGVITLDDYDKLVTDAEDFLKGRSEALRERLQGDMQTASKAMQFEKAAELRDRLHALARISTGSLGKINPRTFSDGDVIAVHTDGGQSCVQVFFFRAGQNWGNSAHFPRHEKDQGPAEVLDAFMAQFYTDKPIPKNIFVSHDLPSHDLIQRALSERADRVIQITRPQRGEKKALLDTARRNAQEALGRRMAETKNQAKLLEDVRDLFGMEDLPHRIEVYDNSHNQGSNAIGAFIVAGPDGFRKRDYRTFNIKAADVTNDDFGMMREVLSRRFSRLVKDDTLEWPDLLLIDGGKGQLSAVTGVLDELGVLGRITLVAIAKGPDRNAGRETFYMNDRDPFTLPPRSPALYYLQRLRDEAHRFAIGTHRARRKKDMKANPLDGIPGVGPGRKRALLAHFGSAKAVKNAALDDLSRVEGISQKLAQQIHDYFLG</sequence>
<feature type="region of interest" description="Disordered" evidence="8">
    <location>
        <begin position="1"/>
        <end position="21"/>
    </location>
</feature>
<evidence type="ECO:0000259" key="11">
    <source>
        <dbReference type="PROSITE" id="PS50165"/>
    </source>
</evidence>
<evidence type="ECO:0000256" key="3">
    <source>
        <dbReference type="ARBA" id="ARBA00022769"/>
    </source>
</evidence>
<dbReference type="Pfam" id="PF14520">
    <property type="entry name" value="HHH_5"/>
    <property type="match status" value="1"/>
</dbReference>
<keyword evidence="2 7" id="KW-0227">DNA damage</keyword>
<protein>
    <recommendedName>
        <fullName evidence="7">UvrABC system protein C</fullName>
        <shortName evidence="7">Protein UvrC</shortName>
    </recommendedName>
    <alternativeName>
        <fullName evidence="7">Excinuclease ABC subunit C</fullName>
    </alternativeName>
</protein>
<dbReference type="CDD" id="cd10434">
    <property type="entry name" value="GIY-YIG_UvrC_Cho"/>
    <property type="match status" value="1"/>
</dbReference>
<dbReference type="InterPro" id="IPR004791">
    <property type="entry name" value="UvrC"/>
</dbReference>
<dbReference type="InterPro" id="IPR050066">
    <property type="entry name" value="UvrABC_protein_C"/>
</dbReference>
<feature type="domain" description="UVR" evidence="9">
    <location>
        <begin position="219"/>
        <end position="254"/>
    </location>
</feature>
<comment type="function">
    <text evidence="7">The UvrABC repair system catalyzes the recognition and processing of DNA lesions. UvrC both incises the 5' and 3' sides of the lesion. The N-terminal half is responsible for the 3' incision and the C-terminal half is responsible for the 5' incision.</text>
</comment>
<dbReference type="Gene3D" id="4.10.860.10">
    <property type="entry name" value="UVR domain"/>
    <property type="match status" value="1"/>
</dbReference>
<comment type="subcellular location">
    <subcellularLocation>
        <location evidence="7">Cytoplasm</location>
    </subcellularLocation>
</comment>
<feature type="domain" description="UvrC family homology region profile" evidence="11">
    <location>
        <begin position="272"/>
        <end position="497"/>
    </location>
</feature>
<feature type="compositionally biased region" description="Basic and acidic residues" evidence="8">
    <location>
        <begin position="8"/>
        <end position="21"/>
    </location>
</feature>
<gene>
    <name evidence="7 12" type="primary">uvrC</name>
    <name evidence="12" type="ORF">GCM10007854_11040</name>
</gene>
<keyword evidence="13" id="KW-1185">Reference proteome</keyword>
<dbReference type="PANTHER" id="PTHR30562:SF1">
    <property type="entry name" value="UVRABC SYSTEM PROTEIN C"/>
    <property type="match status" value="1"/>
</dbReference>
<dbReference type="HAMAP" id="MF_00203">
    <property type="entry name" value="UvrC"/>
    <property type="match status" value="1"/>
</dbReference>
<evidence type="ECO:0000259" key="9">
    <source>
        <dbReference type="PROSITE" id="PS50151"/>
    </source>
</evidence>
<evidence type="ECO:0000256" key="5">
    <source>
        <dbReference type="ARBA" id="ARBA00023204"/>
    </source>
</evidence>
<dbReference type="Gene3D" id="1.10.150.20">
    <property type="entry name" value="5' to 3' exonuclease, C-terminal subdomain"/>
    <property type="match status" value="1"/>
</dbReference>
<dbReference type="EMBL" id="BSNJ01000002">
    <property type="protein sequence ID" value="GLQ20149.1"/>
    <property type="molecule type" value="Genomic_DNA"/>
</dbReference>
<evidence type="ECO:0000256" key="1">
    <source>
        <dbReference type="ARBA" id="ARBA00022490"/>
    </source>
</evidence>
<dbReference type="Pfam" id="PF02151">
    <property type="entry name" value="UVR"/>
    <property type="match status" value="1"/>
</dbReference>
<evidence type="ECO:0000256" key="4">
    <source>
        <dbReference type="ARBA" id="ARBA00022881"/>
    </source>
</evidence>
<dbReference type="Pfam" id="PF08459">
    <property type="entry name" value="UvrC_RNaseH_dom"/>
    <property type="match status" value="1"/>
</dbReference>
<dbReference type="SUPFAM" id="SSF46600">
    <property type="entry name" value="C-terminal UvrC-binding domain of UvrB"/>
    <property type="match status" value="1"/>
</dbReference>
<comment type="subunit">
    <text evidence="7">Interacts with UvrB in an incision complex.</text>
</comment>
<accession>A0ABQ5UXW8</accession>
<dbReference type="PROSITE" id="PS50151">
    <property type="entry name" value="UVR"/>
    <property type="match status" value="1"/>
</dbReference>
<comment type="caution">
    <text evidence="12">The sequence shown here is derived from an EMBL/GenBank/DDBJ whole genome shotgun (WGS) entry which is preliminary data.</text>
</comment>
<evidence type="ECO:0000313" key="12">
    <source>
        <dbReference type="EMBL" id="GLQ20149.1"/>
    </source>
</evidence>
<dbReference type="InterPro" id="IPR036876">
    <property type="entry name" value="UVR_dom_sf"/>
</dbReference>
<dbReference type="Proteomes" id="UP001161390">
    <property type="component" value="Unassembled WGS sequence"/>
</dbReference>
<name>A0ABQ5UXW8_9PROT</name>
<keyword evidence="6 7" id="KW-0742">SOS response</keyword>
<dbReference type="InterPro" id="IPR003583">
    <property type="entry name" value="Hlx-hairpin-Hlx_DNA-bd_motif"/>
</dbReference>
<dbReference type="Pfam" id="PF22920">
    <property type="entry name" value="UvrC_RNaseH"/>
    <property type="match status" value="1"/>
</dbReference>
<dbReference type="PROSITE" id="PS50164">
    <property type="entry name" value="GIY_YIG"/>
    <property type="match status" value="1"/>
</dbReference>
<reference evidence="12" key="2">
    <citation type="submission" date="2023-01" db="EMBL/GenBank/DDBJ databases">
        <title>Draft genome sequence of Algimonas porphyrae strain NBRC 108216.</title>
        <authorList>
            <person name="Sun Q."/>
            <person name="Mori K."/>
        </authorList>
    </citation>
    <scope>NUCLEOTIDE SEQUENCE</scope>
    <source>
        <strain evidence="12">NBRC 108216</strain>
    </source>
</reference>
<dbReference type="PROSITE" id="PS50165">
    <property type="entry name" value="UVRC"/>
    <property type="match status" value="1"/>
</dbReference>
<comment type="similarity">
    <text evidence="7">Belongs to the UvrC family.</text>
</comment>
<proteinExistence type="inferred from homology"/>
<dbReference type="Gene3D" id="3.40.1440.10">
    <property type="entry name" value="GIY-YIG endonuclease"/>
    <property type="match status" value="1"/>
</dbReference>
<dbReference type="SMART" id="SM00278">
    <property type="entry name" value="HhH1"/>
    <property type="match status" value="2"/>
</dbReference>
<keyword evidence="5 7" id="KW-0234">DNA repair</keyword>
<evidence type="ECO:0000259" key="10">
    <source>
        <dbReference type="PROSITE" id="PS50164"/>
    </source>
</evidence>